<protein>
    <submittedName>
        <fullName evidence="7">2-succinyl-5-enolpyruvyl-6-hydroxy-3-cyclohexene-1-carboxylic-acid synthase</fullName>
        <ecNumber evidence="7">2.2.1.9</ecNumber>
    </submittedName>
</protein>
<reference evidence="7 8" key="1">
    <citation type="submission" date="2018-09" db="EMBL/GenBank/DDBJ databases">
        <title>Murine metabolic-syndrome-specific gut microbial biobank.</title>
        <authorList>
            <person name="Liu C."/>
        </authorList>
    </citation>
    <scope>NUCLEOTIDE SEQUENCE [LARGE SCALE GENOMIC DNA]</scope>
    <source>
        <strain evidence="7 8">WYJ21-P61</strain>
    </source>
</reference>
<evidence type="ECO:0000256" key="3">
    <source>
        <dbReference type="ARBA" id="ARBA00022842"/>
    </source>
</evidence>
<dbReference type="EMBL" id="RAYV01000003">
    <property type="protein sequence ID" value="RKI88321.1"/>
    <property type="molecule type" value="Genomic_DNA"/>
</dbReference>
<evidence type="ECO:0000259" key="6">
    <source>
        <dbReference type="Pfam" id="PF02776"/>
    </source>
</evidence>
<evidence type="ECO:0000313" key="7">
    <source>
        <dbReference type="EMBL" id="RKI88321.1"/>
    </source>
</evidence>
<keyword evidence="3" id="KW-0460">Magnesium</keyword>
<name>A0AB37NXB6_9BIFI</name>
<dbReference type="GO" id="GO:0070204">
    <property type="term" value="F:2-succinyl-5-enolpyruvyl-6-hydroxy-3-cyclohexene-1-carboxylic-acid synthase activity"/>
    <property type="evidence" value="ECO:0007669"/>
    <property type="project" value="UniProtKB-EC"/>
</dbReference>
<dbReference type="RefSeq" id="WP_120359369.1">
    <property type="nucleotide sequence ID" value="NZ_JBCLSL010000004.1"/>
</dbReference>
<gene>
    <name evidence="7" type="primary">menD</name>
    <name evidence="7" type="ORF">D7V89_04620</name>
</gene>
<proteinExistence type="predicted"/>
<organism evidence="7 8">
    <name type="scientific">Bifidobacterium pseudolongum</name>
    <dbReference type="NCBI Taxonomy" id="1694"/>
    <lineage>
        <taxon>Bacteria</taxon>
        <taxon>Bacillati</taxon>
        <taxon>Actinomycetota</taxon>
        <taxon>Actinomycetes</taxon>
        <taxon>Bifidobacteriales</taxon>
        <taxon>Bifidobacteriaceae</taxon>
        <taxon>Bifidobacterium</taxon>
    </lineage>
</organism>
<dbReference type="Gene3D" id="3.40.50.1220">
    <property type="entry name" value="TPP-binding domain"/>
    <property type="match status" value="1"/>
</dbReference>
<evidence type="ECO:0000256" key="2">
    <source>
        <dbReference type="ARBA" id="ARBA00022723"/>
    </source>
</evidence>
<dbReference type="AlphaFoldDB" id="A0AB37NXB6"/>
<dbReference type="InterPro" id="IPR004433">
    <property type="entry name" value="MenaQ_synth_MenD"/>
</dbReference>
<keyword evidence="2" id="KW-0479">Metal-binding</keyword>
<keyword evidence="1 7" id="KW-0808">Transferase</keyword>
<accession>A0AB37NXB6</accession>
<dbReference type="GO" id="GO:0030976">
    <property type="term" value="F:thiamine pyrophosphate binding"/>
    <property type="evidence" value="ECO:0007669"/>
    <property type="project" value="InterPro"/>
</dbReference>
<evidence type="ECO:0000256" key="4">
    <source>
        <dbReference type="ARBA" id="ARBA00023052"/>
    </source>
</evidence>
<dbReference type="Gene3D" id="3.40.50.970">
    <property type="match status" value="2"/>
</dbReference>
<dbReference type="EC" id="2.2.1.9" evidence="7"/>
<dbReference type="GO" id="GO:0009234">
    <property type="term" value="P:menaquinone biosynthetic process"/>
    <property type="evidence" value="ECO:0007669"/>
    <property type="project" value="InterPro"/>
</dbReference>
<dbReference type="Proteomes" id="UP000273889">
    <property type="component" value="Unassembled WGS sequence"/>
</dbReference>
<feature type="domain" description="Thiamine pyrophosphate enzyme N-terminal TPP-binding" evidence="6">
    <location>
        <begin position="8"/>
        <end position="122"/>
    </location>
</feature>
<dbReference type="NCBIfam" id="TIGR00173">
    <property type="entry name" value="menD"/>
    <property type="match status" value="1"/>
</dbReference>
<dbReference type="PANTHER" id="PTHR42916:SF1">
    <property type="entry name" value="PROTEIN PHYLLO, CHLOROPLASTIC"/>
    <property type="match status" value="1"/>
</dbReference>
<evidence type="ECO:0000313" key="8">
    <source>
        <dbReference type="Proteomes" id="UP000273889"/>
    </source>
</evidence>
<dbReference type="InterPro" id="IPR029061">
    <property type="entry name" value="THDP-binding"/>
</dbReference>
<keyword evidence="4" id="KW-0786">Thiamine pyrophosphate</keyword>
<evidence type="ECO:0000256" key="5">
    <source>
        <dbReference type="ARBA" id="ARBA00023211"/>
    </source>
</evidence>
<dbReference type="PIRSF" id="PIRSF004983">
    <property type="entry name" value="MenD"/>
    <property type="match status" value="1"/>
</dbReference>
<dbReference type="Pfam" id="PF02776">
    <property type="entry name" value="TPP_enzyme_N"/>
    <property type="match status" value="1"/>
</dbReference>
<sequence length="593" mass="67747">MYTEIKSYQIIIQLLKEHGIRHCVLSAGSRNVPFVHSVEEDPFFTCYSITDERSAGYFALGLSQRLNEPVVISCTSSTATCNYWPPVAEAFYQKVPLIVLTGDRDYEMLGQWEDQMIDQVNMFDRHVRKSVNLPVIRDDDDYLYCCRLVNEALLELDHNGTGPVHINVPMKYYSTSFPLRRLPEVPAIERLDWDSSRDDWMKKVRKLEKAKRILVVCGQENCVSPEQQDQMSEFFHAFNSALAVDYMSNVECEGMFNPSVCMDTRFISDKKFNELLPDIVISYGGMIFSGLKTMLLRNHGKFEHWLIQPDGMVCDPFKSLTTIFACKPDYFFDFFVENTSEETVNDRKYYQEIMSYAQTVKDYDFPWSNVYAIKNMVTRIPSGSLLHLSINSSIRITNFFTLNPDISVYANIGTHGIDGCLPSFLGQSVANVDTPSYLIIGDLSFFYGMNALRSRHIGNNVRILLLNNRGGEEFYYNGMWRNAASDLHTTARHSTKAEGWAKECGFTYLSACDKKSYDEAIGQFMGSDSKNPMLFEVFTEMSTDAQAIYDFYDASRPRDLVSEAKRKGKELVKNTVGKEKVLKVAQTLGISLK</sequence>
<dbReference type="GO" id="GO:0000287">
    <property type="term" value="F:magnesium ion binding"/>
    <property type="evidence" value="ECO:0007669"/>
    <property type="project" value="UniProtKB-ARBA"/>
</dbReference>
<keyword evidence="5" id="KW-0464">Manganese</keyword>
<dbReference type="SUPFAM" id="SSF52518">
    <property type="entry name" value="Thiamin diphosphate-binding fold (THDP-binding)"/>
    <property type="match status" value="2"/>
</dbReference>
<dbReference type="PANTHER" id="PTHR42916">
    <property type="entry name" value="2-SUCCINYL-5-ENOLPYRUVYL-6-HYDROXY-3-CYCLOHEXENE-1-CARBOXYLATE SYNTHASE"/>
    <property type="match status" value="1"/>
</dbReference>
<evidence type="ECO:0000256" key="1">
    <source>
        <dbReference type="ARBA" id="ARBA00022679"/>
    </source>
</evidence>
<dbReference type="InterPro" id="IPR012001">
    <property type="entry name" value="Thiamin_PyroP_enz_TPP-bd_dom"/>
</dbReference>
<dbReference type="CDD" id="cd07037">
    <property type="entry name" value="TPP_PYR_MenD"/>
    <property type="match status" value="1"/>
</dbReference>
<comment type="caution">
    <text evidence="7">The sequence shown here is derived from an EMBL/GenBank/DDBJ whole genome shotgun (WGS) entry which is preliminary data.</text>
</comment>